<reference evidence="9" key="1">
    <citation type="submission" date="2016-10" db="EMBL/GenBank/DDBJ databases">
        <authorList>
            <person name="Varghese N."/>
        </authorList>
    </citation>
    <scope>NUCLEOTIDE SEQUENCE [LARGE SCALE GENOMIC DNA]</scope>
    <source>
        <strain evidence="9">DSM 44719</strain>
    </source>
</reference>
<dbReference type="GO" id="GO:0022857">
    <property type="term" value="F:transmembrane transporter activity"/>
    <property type="evidence" value="ECO:0007669"/>
    <property type="project" value="InterPro"/>
</dbReference>
<dbReference type="GO" id="GO:0005886">
    <property type="term" value="C:plasma membrane"/>
    <property type="evidence" value="ECO:0007669"/>
    <property type="project" value="UniProtKB-SubCell"/>
</dbReference>
<feature type="transmembrane region" description="Helical" evidence="6">
    <location>
        <begin position="410"/>
        <end position="428"/>
    </location>
</feature>
<feature type="transmembrane region" description="Helical" evidence="6">
    <location>
        <begin position="289"/>
        <end position="307"/>
    </location>
</feature>
<evidence type="ECO:0000256" key="6">
    <source>
        <dbReference type="SAM" id="Phobius"/>
    </source>
</evidence>
<proteinExistence type="predicted"/>
<dbReference type="CDD" id="cd17319">
    <property type="entry name" value="MFS_ExuT_GudP_like"/>
    <property type="match status" value="1"/>
</dbReference>
<evidence type="ECO:0000256" key="5">
    <source>
        <dbReference type="ARBA" id="ARBA00023136"/>
    </source>
</evidence>
<dbReference type="Gene3D" id="1.20.1250.20">
    <property type="entry name" value="MFS general substrate transporter like domains"/>
    <property type="match status" value="2"/>
</dbReference>
<feature type="domain" description="Major facilitator superfamily (MFS) profile" evidence="7">
    <location>
        <begin position="25"/>
        <end position="434"/>
    </location>
</feature>
<feature type="transmembrane region" description="Helical" evidence="6">
    <location>
        <begin position="344"/>
        <end position="365"/>
    </location>
</feature>
<dbReference type="PANTHER" id="PTHR43791:SF100">
    <property type="entry name" value="SUGAR TRANSPORTER"/>
    <property type="match status" value="1"/>
</dbReference>
<dbReference type="RefSeq" id="WP_073365192.1">
    <property type="nucleotide sequence ID" value="NZ_FNTL01000004.1"/>
</dbReference>
<feature type="transmembrane region" description="Helical" evidence="6">
    <location>
        <begin position="90"/>
        <end position="109"/>
    </location>
</feature>
<organism evidence="8 9">
    <name type="scientific">Rhodococcus jostii</name>
    <dbReference type="NCBI Taxonomy" id="132919"/>
    <lineage>
        <taxon>Bacteria</taxon>
        <taxon>Bacillati</taxon>
        <taxon>Actinomycetota</taxon>
        <taxon>Actinomycetes</taxon>
        <taxon>Mycobacteriales</taxon>
        <taxon>Nocardiaceae</taxon>
        <taxon>Rhodococcus</taxon>
    </lineage>
</organism>
<evidence type="ECO:0000256" key="4">
    <source>
        <dbReference type="ARBA" id="ARBA00022989"/>
    </source>
</evidence>
<dbReference type="FunFam" id="1.20.1250.20:FF:000018">
    <property type="entry name" value="MFS transporter permease"/>
    <property type="match status" value="1"/>
</dbReference>
<feature type="transmembrane region" description="Helical" evidence="6">
    <location>
        <begin position="183"/>
        <end position="205"/>
    </location>
</feature>
<dbReference type="InterPro" id="IPR036259">
    <property type="entry name" value="MFS_trans_sf"/>
</dbReference>
<dbReference type="PANTHER" id="PTHR43791">
    <property type="entry name" value="PERMEASE-RELATED"/>
    <property type="match status" value="1"/>
</dbReference>
<dbReference type="InterPro" id="IPR020846">
    <property type="entry name" value="MFS_dom"/>
</dbReference>
<evidence type="ECO:0000259" key="7">
    <source>
        <dbReference type="PROSITE" id="PS50850"/>
    </source>
</evidence>
<dbReference type="EMBL" id="FNTL01000004">
    <property type="protein sequence ID" value="SEE14306.1"/>
    <property type="molecule type" value="Genomic_DNA"/>
</dbReference>
<dbReference type="PROSITE" id="PS50850">
    <property type="entry name" value="MFS"/>
    <property type="match status" value="1"/>
</dbReference>
<dbReference type="Proteomes" id="UP000183407">
    <property type="component" value="Unassembled WGS sequence"/>
</dbReference>
<keyword evidence="4 6" id="KW-1133">Transmembrane helix</keyword>
<feature type="transmembrane region" description="Helical" evidence="6">
    <location>
        <begin position="377"/>
        <end position="398"/>
    </location>
</feature>
<dbReference type="InterPro" id="IPR011701">
    <property type="entry name" value="MFS"/>
</dbReference>
<protein>
    <submittedName>
        <fullName evidence="8">Sugar phosphate permease</fullName>
    </submittedName>
</protein>
<gene>
    <name evidence="8" type="ORF">SAMN04490220_6782</name>
</gene>
<feature type="transmembrane region" description="Helical" evidence="6">
    <location>
        <begin position="252"/>
        <end position="277"/>
    </location>
</feature>
<keyword evidence="5 6" id="KW-0472">Membrane</keyword>
<feature type="transmembrane region" description="Helical" evidence="6">
    <location>
        <begin position="58"/>
        <end position="78"/>
    </location>
</feature>
<dbReference type="Pfam" id="PF07690">
    <property type="entry name" value="MFS_1"/>
    <property type="match status" value="1"/>
</dbReference>
<keyword evidence="3 6" id="KW-0812">Transmembrane</keyword>
<accession>A0A1H5GEY3</accession>
<feature type="transmembrane region" description="Helical" evidence="6">
    <location>
        <begin position="149"/>
        <end position="171"/>
    </location>
</feature>
<name>A0A1H5GEY3_RHOJO</name>
<feature type="transmembrane region" description="Helical" evidence="6">
    <location>
        <begin position="115"/>
        <end position="137"/>
    </location>
</feature>
<evidence type="ECO:0000256" key="1">
    <source>
        <dbReference type="ARBA" id="ARBA00004651"/>
    </source>
</evidence>
<feature type="transmembrane region" description="Helical" evidence="6">
    <location>
        <begin position="319"/>
        <end position="338"/>
    </location>
</feature>
<sequence>MGVSRSAVQDSEIGARTLKKVSYRVLPFVMLLYIFNYMDRTNISYAQLGMQHELGITVGTFGAVASIFFLAYVVFEIPSNMALKKFGARIWLARIAITWGIVTVIMGFVNSVTQLYVARIALGIAEAGLFPGLLLYLTFWFRSGERARAIAMMAMAQPIAMIVGSFTGGLILDHISWFDMSGWRWVFILQGAPTIVLGLIVLVYLPNRPREAKFLTTQESEWLEGEITAEYQEPDTHAGVREQLGAIKNRKILHLAVANLFAACGLYGFTFFLPQIVKQMDPSYSATNIGFLGAVPFVVGAVGMLLVSRYSDRTGERKLFVIGLMVLAAVGLFGTILFRHSPVLALTSLSMVAVGVLGYMAPYWAMAAQVLTRAETAVGLAAINTIAAMGGFFGPYVIGKNATADNVTVGLYFPIACLLICAVMLAFLKIPKKDTEPVGAAHVATSTSS</sequence>
<comment type="subcellular location">
    <subcellularLocation>
        <location evidence="1">Cell membrane</location>
        <topology evidence="1">Multi-pass membrane protein</topology>
    </subcellularLocation>
</comment>
<keyword evidence="2" id="KW-0813">Transport</keyword>
<evidence type="ECO:0000256" key="2">
    <source>
        <dbReference type="ARBA" id="ARBA00022448"/>
    </source>
</evidence>
<dbReference type="OrthoDB" id="9773957at2"/>
<evidence type="ECO:0000313" key="8">
    <source>
        <dbReference type="EMBL" id="SEE14306.1"/>
    </source>
</evidence>
<evidence type="ECO:0000313" key="9">
    <source>
        <dbReference type="Proteomes" id="UP000183407"/>
    </source>
</evidence>
<dbReference type="SUPFAM" id="SSF103473">
    <property type="entry name" value="MFS general substrate transporter"/>
    <property type="match status" value="1"/>
</dbReference>
<dbReference type="AlphaFoldDB" id="A0A1H5GEY3"/>
<evidence type="ECO:0000256" key="3">
    <source>
        <dbReference type="ARBA" id="ARBA00022692"/>
    </source>
</evidence>
<feature type="transmembrane region" description="Helical" evidence="6">
    <location>
        <begin position="21"/>
        <end position="38"/>
    </location>
</feature>